<dbReference type="Proteomes" id="UP000823902">
    <property type="component" value="Unassembled WGS sequence"/>
</dbReference>
<name>A0A9D2QCR3_9FIRM</name>
<accession>A0A9D2QCR3</accession>
<gene>
    <name evidence="1" type="ORF">H9697_11665</name>
</gene>
<evidence type="ECO:0000313" key="1">
    <source>
        <dbReference type="EMBL" id="HJC75575.1"/>
    </source>
</evidence>
<proteinExistence type="predicted"/>
<organism evidence="1 2">
    <name type="scientific">Candidatus Mediterraneibacter faecavium</name>
    <dbReference type="NCBI Taxonomy" id="2838668"/>
    <lineage>
        <taxon>Bacteria</taxon>
        <taxon>Bacillati</taxon>
        <taxon>Bacillota</taxon>
        <taxon>Clostridia</taxon>
        <taxon>Lachnospirales</taxon>
        <taxon>Lachnospiraceae</taxon>
        <taxon>Mediterraneibacter</taxon>
    </lineage>
</organism>
<dbReference type="InterPro" id="IPR010106">
    <property type="entry name" value="RpnA"/>
</dbReference>
<dbReference type="EMBL" id="DWVY01000058">
    <property type="protein sequence ID" value="HJC75575.1"/>
    <property type="molecule type" value="Genomic_DNA"/>
</dbReference>
<dbReference type="PANTHER" id="PTHR41317">
    <property type="entry name" value="PD-(D_E)XK NUCLEASE FAMILY TRANSPOSASE"/>
    <property type="match status" value="1"/>
</dbReference>
<protein>
    <submittedName>
        <fullName evidence="1">Rpn family recombination-promoting nuclease/putative transposase</fullName>
    </submittedName>
</protein>
<dbReference type="PANTHER" id="PTHR41317:SF1">
    <property type="entry name" value="PD-(D_E)XK NUCLEASE FAMILY TRANSPOSASE"/>
    <property type="match status" value="1"/>
</dbReference>
<reference evidence="1" key="1">
    <citation type="journal article" date="2021" name="PeerJ">
        <title>Extensive microbial diversity within the chicken gut microbiome revealed by metagenomics and culture.</title>
        <authorList>
            <person name="Gilroy R."/>
            <person name="Ravi A."/>
            <person name="Getino M."/>
            <person name="Pursley I."/>
            <person name="Horton D.L."/>
            <person name="Alikhan N.F."/>
            <person name="Baker D."/>
            <person name="Gharbi K."/>
            <person name="Hall N."/>
            <person name="Watson M."/>
            <person name="Adriaenssens E.M."/>
            <person name="Foster-Nyarko E."/>
            <person name="Jarju S."/>
            <person name="Secka A."/>
            <person name="Antonio M."/>
            <person name="Oren A."/>
            <person name="Chaudhuri R.R."/>
            <person name="La Ragione R."/>
            <person name="Hildebrand F."/>
            <person name="Pallen M.J."/>
        </authorList>
    </citation>
    <scope>NUCLEOTIDE SEQUENCE</scope>
    <source>
        <strain evidence="1">CHK196-7946</strain>
    </source>
</reference>
<reference evidence="1" key="2">
    <citation type="submission" date="2021-04" db="EMBL/GenBank/DDBJ databases">
        <authorList>
            <person name="Gilroy R."/>
        </authorList>
    </citation>
    <scope>NUCLEOTIDE SEQUENCE</scope>
    <source>
        <strain evidence="1">CHK196-7946</strain>
    </source>
</reference>
<evidence type="ECO:0000313" key="2">
    <source>
        <dbReference type="Proteomes" id="UP000823902"/>
    </source>
</evidence>
<dbReference type="NCBIfam" id="TIGR01784">
    <property type="entry name" value="T_den_put_tspse"/>
    <property type="match status" value="1"/>
</dbReference>
<dbReference type="Pfam" id="PF12784">
    <property type="entry name" value="PDDEXK_2"/>
    <property type="match status" value="1"/>
</dbReference>
<dbReference type="AlphaFoldDB" id="A0A9D2QCR3"/>
<comment type="caution">
    <text evidence="1">The sequence shown here is derived from an EMBL/GenBank/DDBJ whole genome shotgun (WGS) entry which is preliminary data.</text>
</comment>
<sequence length="303" mass="35562">MKQADALKENVERNNDNFIMLPTVDFCFKSLMNNPKVRKGFIAALLKKDPESIRETVLLPTMLRQEYPDDKLGVLDVRVLLEDKTQIDMEMQVAYFAYWDARVLFYLSKIFADQLKRGEPYENLKKCIHVSILDFIHFEKDTECYRTICFCDKKTGKKYTDLMEIQILELKKLPTDIRSGDDLIKWMKFFGGKSRKEFAAMAKTDSFIEEAYKELEKLSADERAKLEYEARERAIRDYNSQMSSALRLGEQKGMERGIRQGEREERRRIIENQLKKGRSMEETAELLGLNLSEVRELAGKEKE</sequence>